<proteinExistence type="predicted"/>
<evidence type="ECO:0000313" key="3">
    <source>
        <dbReference type="Proteomes" id="UP000298390"/>
    </source>
</evidence>
<feature type="compositionally biased region" description="Pro residues" evidence="1">
    <location>
        <begin position="180"/>
        <end position="195"/>
    </location>
</feature>
<accession>A0A4Y9XUQ3</accession>
<dbReference type="EMBL" id="SEKV01000906">
    <property type="protein sequence ID" value="TFY52881.1"/>
    <property type="molecule type" value="Genomic_DNA"/>
</dbReference>
<feature type="compositionally biased region" description="Low complexity" evidence="1">
    <location>
        <begin position="341"/>
        <end position="383"/>
    </location>
</feature>
<organism evidence="2 3">
    <name type="scientific">Rhodofomes roseus</name>
    <dbReference type="NCBI Taxonomy" id="34475"/>
    <lineage>
        <taxon>Eukaryota</taxon>
        <taxon>Fungi</taxon>
        <taxon>Dikarya</taxon>
        <taxon>Basidiomycota</taxon>
        <taxon>Agaricomycotina</taxon>
        <taxon>Agaricomycetes</taxon>
        <taxon>Polyporales</taxon>
        <taxon>Rhodofomes</taxon>
    </lineage>
</organism>
<sequence length="672" mass="74072">MYISSSNGLDGIPILAPSAPPGYDTPFMSAPINIPRHTVGTVYTDVSPYEEVVRPDPTLPRGYVHPSVLAHLMREDEVSTDRVYRRASCVLGSLHCVQRGSFEDEHGRCTIFTCRDSSLALQNPDELGTGIAQGDATVYFRQGDRRPSDRFLTSTVYARDSSPRSLRGAGYTDYLEPRPPRPTPYSQPNLPPTPVTPRNHGRRNHARRAAQSMVAPRTTTTMHAPHAIGVGAPPYHASAFDRYAYQPSTFPTPYSSTIPERTTDPRIALGERRTRQEQLTIRPQQPWSSYVPPLPSLTRMYPYHDDVAVLRAAAVSSAAGCAAVTSSSSLPHVSPGPAAPAPSSAPSALARSTSPRLQYPPSRAASPSTPATSPPSLQSVSPLTLPSALLPSKAIKDATMDEDGFEFLDPAETKAKVKELAREEGEHSPTPEERARWARADELDSDTIVIDAEDLPNATLRKGKSTTSSPQPDSKPAQTFRELLAKVSEEYEPHNETDSSYETDDAMTSKVRRYPDMEILLHKLTDATTSATHPMDRYTIDIVRIALVKAYRAVRARARREGLADFRQQQTAKRTGKKTSKKHNRCARKPSEDSFRTNHLLHEKEREGFGELRAFFSGRRTTDPQRQLDDTDTVLALIDAALAFDPTHEYALVLRSLCMRGDFGGPGEYPGH</sequence>
<dbReference type="AlphaFoldDB" id="A0A4Y9XUQ3"/>
<comment type="caution">
    <text evidence="2">The sequence shown here is derived from an EMBL/GenBank/DDBJ whole genome shotgun (WGS) entry which is preliminary data.</text>
</comment>
<feature type="region of interest" description="Disordered" evidence="1">
    <location>
        <begin position="456"/>
        <end position="477"/>
    </location>
</feature>
<protein>
    <submittedName>
        <fullName evidence="2">Uncharacterized protein</fullName>
    </submittedName>
</protein>
<feature type="region of interest" description="Disordered" evidence="1">
    <location>
        <begin position="326"/>
        <end position="383"/>
    </location>
</feature>
<gene>
    <name evidence="2" type="ORF">EVJ58_g9763</name>
</gene>
<feature type="compositionally biased region" description="Basic residues" evidence="1">
    <location>
        <begin position="574"/>
        <end position="588"/>
    </location>
</feature>
<feature type="region of interest" description="Disordered" evidence="1">
    <location>
        <begin position="151"/>
        <end position="215"/>
    </location>
</feature>
<feature type="compositionally biased region" description="Basic residues" evidence="1">
    <location>
        <begin position="199"/>
        <end position="208"/>
    </location>
</feature>
<reference evidence="2 3" key="1">
    <citation type="submission" date="2019-01" db="EMBL/GenBank/DDBJ databases">
        <title>Genome sequencing of the rare red list fungi Fomitopsis rosea.</title>
        <authorList>
            <person name="Buettner E."/>
            <person name="Kellner H."/>
        </authorList>
    </citation>
    <scope>NUCLEOTIDE SEQUENCE [LARGE SCALE GENOMIC DNA]</scope>
    <source>
        <strain evidence="2 3">DSM 105464</strain>
    </source>
</reference>
<dbReference type="Proteomes" id="UP000298390">
    <property type="component" value="Unassembled WGS sequence"/>
</dbReference>
<evidence type="ECO:0000313" key="2">
    <source>
        <dbReference type="EMBL" id="TFY52881.1"/>
    </source>
</evidence>
<feature type="region of interest" description="Disordered" evidence="1">
    <location>
        <begin position="565"/>
        <end position="597"/>
    </location>
</feature>
<evidence type="ECO:0000256" key="1">
    <source>
        <dbReference type="SAM" id="MobiDB-lite"/>
    </source>
</evidence>
<name>A0A4Y9XUQ3_9APHY</name>